<dbReference type="PATRIC" id="fig|1262449.3.peg.3"/>
<evidence type="ECO:0000313" key="5">
    <source>
        <dbReference type="Proteomes" id="UP000030905"/>
    </source>
</evidence>
<dbReference type="KEGG" id="cpae:CPAST_c01140"/>
<proteinExistence type="predicted"/>
<sequence>MYNKSFQFIGLIIFIFACFFIFIVSFNVNAFENTYRAVKNESLEIDKNESKNITTKFLGYPYLSEDKNKFNNIKIYYNKYKGVMVKNYGNDKNTNNVNKSYKNVYKVIVRIGSQILNIYNNDQLINIMTYFMNRSILLIPMSIFVTCNKKSEFFSNKYGEYRYYWTSISNNYLLNNSSYDKNKNTTENKTFKVSNNILNKSWSFYFDITKFIYGNRHENFKLYVKT</sequence>
<keyword evidence="5" id="KW-1185">Reference proteome</keyword>
<dbReference type="EMBL" id="JPGY02000001">
    <property type="protein sequence ID" value="KRU13785.1"/>
    <property type="molecule type" value="Genomic_DNA"/>
</dbReference>
<organism evidence="2 5">
    <name type="scientific">Clostridium pasteurianum DSM 525 = ATCC 6013</name>
    <dbReference type="NCBI Taxonomy" id="1262449"/>
    <lineage>
        <taxon>Bacteria</taxon>
        <taxon>Bacillati</taxon>
        <taxon>Bacillota</taxon>
        <taxon>Clostridia</taxon>
        <taxon>Eubacteriales</taxon>
        <taxon>Clostridiaceae</taxon>
        <taxon>Clostridium</taxon>
    </lineage>
</organism>
<protein>
    <submittedName>
        <fullName evidence="2">Uncharacterized protein</fullName>
    </submittedName>
</protein>
<keyword evidence="1" id="KW-0472">Membrane</keyword>
<keyword evidence="1" id="KW-1133">Transmembrane helix</keyword>
<evidence type="ECO:0000313" key="4">
    <source>
        <dbReference type="Proteomes" id="UP000028042"/>
    </source>
</evidence>
<dbReference type="RefSeq" id="WP_003440307.1">
    <property type="nucleotide sequence ID" value="NZ_ANZB01000001.1"/>
</dbReference>
<dbReference type="PROSITE" id="PS51257">
    <property type="entry name" value="PROKAR_LIPOPROTEIN"/>
    <property type="match status" value="1"/>
</dbReference>
<dbReference type="AlphaFoldDB" id="A0A0H3IYW6"/>
<evidence type="ECO:0000313" key="3">
    <source>
        <dbReference type="EMBL" id="KRU13785.1"/>
    </source>
</evidence>
<accession>A0A0H3IYW6</accession>
<dbReference type="EMBL" id="CP009268">
    <property type="protein sequence ID" value="AJA50202.1"/>
    <property type="molecule type" value="Genomic_DNA"/>
</dbReference>
<feature type="transmembrane region" description="Helical" evidence="1">
    <location>
        <begin position="6"/>
        <end position="26"/>
    </location>
</feature>
<reference evidence="3 4" key="3">
    <citation type="journal article" name="Genome Announc.">
        <title>Improved Draft Genome Sequence of Clostridium pasteurianum Strain ATCC 6013 (DSM 525) Using a Hybrid Next-Generation Sequencing Approach.</title>
        <authorList>
            <person name="Pyne M.E."/>
            <person name="Utturkar S."/>
            <person name="Brown S.D."/>
            <person name="Moo-Young M."/>
            <person name="Chung D.A."/>
            <person name="Chou C.P."/>
        </authorList>
    </citation>
    <scope>NUCLEOTIDE SEQUENCE [LARGE SCALE GENOMIC DNA]</scope>
    <source>
        <strain evidence="3 4">ATCC 6013</strain>
    </source>
</reference>
<dbReference type="Proteomes" id="UP000030905">
    <property type="component" value="Chromosome"/>
</dbReference>
<dbReference type="KEGG" id="cpat:CLPA_c01140"/>
<reference evidence="2 5" key="1">
    <citation type="journal article" date="2015" name="Genome Announc.">
        <title>Complete Genome Sequence of the Nitrogen-Fixing and Solvent-Producing Clostridium pasteurianum DSM 525.</title>
        <authorList>
            <person name="Poehlein A."/>
            <person name="Grosse-Honebrink A."/>
            <person name="Zhang Y."/>
            <person name="Minton N.P."/>
            <person name="Daniel R."/>
        </authorList>
    </citation>
    <scope>NUCLEOTIDE SEQUENCE [LARGE SCALE GENOMIC DNA]</scope>
    <source>
        <strain evidence="2">DSM 525</strain>
        <strain evidence="5">DSM 525 / ATCC 6013</strain>
    </source>
</reference>
<keyword evidence="1" id="KW-0812">Transmembrane</keyword>
<evidence type="ECO:0000256" key="1">
    <source>
        <dbReference type="SAM" id="Phobius"/>
    </source>
</evidence>
<gene>
    <name evidence="2" type="ORF">CLPA_c01140</name>
    <name evidence="3" type="ORF">CP6013_03033</name>
</gene>
<evidence type="ECO:0000313" key="2">
    <source>
        <dbReference type="EMBL" id="AJA50202.1"/>
    </source>
</evidence>
<name>A0A0H3IYW6_CLOPA</name>
<reference evidence="3" key="2">
    <citation type="submission" date="2015-10" db="EMBL/GenBank/DDBJ databases">
        <title>Improved Draft Genome Sequence of Clostridium pasteurianum Strain ATCC 6013 (DSM 525) Using a Hybrid Next-Generation Sequencing Approach.</title>
        <authorList>
            <person name="Pyne M.E."/>
            <person name="Utturkar S.M."/>
            <person name="Brown S.D."/>
            <person name="Moo-Young M."/>
            <person name="Chung D.A."/>
            <person name="Chou P.C."/>
        </authorList>
    </citation>
    <scope>NUCLEOTIDE SEQUENCE</scope>
    <source>
        <strain evidence="3">ATCC 6013</strain>
    </source>
</reference>
<dbReference type="Proteomes" id="UP000028042">
    <property type="component" value="Unassembled WGS sequence"/>
</dbReference>
<dbReference type="GeneID" id="93072372"/>